<dbReference type="InterPro" id="IPR003653">
    <property type="entry name" value="Peptidase_C48_C"/>
</dbReference>
<evidence type="ECO:0000256" key="4">
    <source>
        <dbReference type="ARBA" id="ARBA00022786"/>
    </source>
</evidence>
<dbReference type="GO" id="GO:0070139">
    <property type="term" value="F:SUMO-specific endopeptidase activity"/>
    <property type="evidence" value="ECO:0007669"/>
    <property type="project" value="TreeGrafter"/>
</dbReference>
<reference key="2">
    <citation type="submission" date="2011-10" db="EMBL/GenBank/DDBJ databases">
        <title>The genome and transcriptome sequence of Clonorchis sinensis provide insights into the carcinogenic liver fluke.</title>
        <authorList>
            <person name="Wang X."/>
            <person name="Huang Y."/>
            <person name="Chen W."/>
            <person name="Liu H."/>
            <person name="Guo L."/>
            <person name="Chen Y."/>
            <person name="Luo F."/>
            <person name="Zhou W."/>
            <person name="Sun J."/>
            <person name="Mao Q."/>
            <person name="Liang P."/>
            <person name="Zhou C."/>
            <person name="Tian Y."/>
            <person name="Men J."/>
            <person name="Lv X."/>
            <person name="Huang L."/>
            <person name="Zhou J."/>
            <person name="Hu Y."/>
            <person name="Li R."/>
            <person name="Zhang F."/>
            <person name="Lei H."/>
            <person name="Li X."/>
            <person name="Hu X."/>
            <person name="Liang C."/>
            <person name="Xu J."/>
            <person name="Wu Z."/>
            <person name="Yu X."/>
        </authorList>
    </citation>
    <scope>NUCLEOTIDE SEQUENCE</scope>
    <source>
        <strain>Henan</strain>
    </source>
</reference>
<dbReference type="InterPro" id="IPR051947">
    <property type="entry name" value="Sentrin-specific_protease"/>
</dbReference>
<dbReference type="PROSITE" id="PS50600">
    <property type="entry name" value="ULP_PROTEASE"/>
    <property type="match status" value="1"/>
</dbReference>
<evidence type="ECO:0000256" key="1">
    <source>
        <dbReference type="ARBA" id="ARBA00005234"/>
    </source>
</evidence>
<dbReference type="InterPro" id="IPR038765">
    <property type="entry name" value="Papain-like_cys_pep_sf"/>
</dbReference>
<dbReference type="Pfam" id="PF02902">
    <property type="entry name" value="Peptidase_C48"/>
    <property type="match status" value="1"/>
</dbReference>
<evidence type="ECO:0000256" key="3">
    <source>
        <dbReference type="ARBA" id="ARBA00022670"/>
    </source>
</evidence>
<reference evidence="8" key="1">
    <citation type="journal article" date="2011" name="Genome Biol.">
        <title>The draft genome of the carcinogenic human liver fluke Clonorchis sinensis.</title>
        <authorList>
            <person name="Wang X."/>
            <person name="Chen W."/>
            <person name="Huang Y."/>
            <person name="Sun J."/>
            <person name="Men J."/>
            <person name="Liu H."/>
            <person name="Luo F."/>
            <person name="Guo L."/>
            <person name="Lv X."/>
            <person name="Deng C."/>
            <person name="Zhou C."/>
            <person name="Fan Y."/>
            <person name="Li X."/>
            <person name="Huang L."/>
            <person name="Hu Y."/>
            <person name="Liang C."/>
            <person name="Hu X."/>
            <person name="Xu J."/>
            <person name="Yu X."/>
        </authorList>
    </citation>
    <scope>NUCLEOTIDE SEQUENCE [LARGE SCALE GENOMIC DNA]</scope>
    <source>
        <strain evidence="8">Henan</strain>
    </source>
</reference>
<dbReference type="GO" id="GO:0006508">
    <property type="term" value="P:proteolysis"/>
    <property type="evidence" value="ECO:0007669"/>
    <property type="project" value="UniProtKB-KW"/>
</dbReference>
<organism evidence="8 9">
    <name type="scientific">Clonorchis sinensis</name>
    <name type="common">Chinese liver fluke</name>
    <dbReference type="NCBI Taxonomy" id="79923"/>
    <lineage>
        <taxon>Eukaryota</taxon>
        <taxon>Metazoa</taxon>
        <taxon>Spiralia</taxon>
        <taxon>Lophotrochozoa</taxon>
        <taxon>Platyhelminthes</taxon>
        <taxon>Trematoda</taxon>
        <taxon>Digenea</taxon>
        <taxon>Opisthorchiida</taxon>
        <taxon>Opisthorchiata</taxon>
        <taxon>Opisthorchiidae</taxon>
        <taxon>Clonorchis</taxon>
    </lineage>
</organism>
<evidence type="ECO:0000256" key="6">
    <source>
        <dbReference type="SAM" id="MobiDB-lite"/>
    </source>
</evidence>
<feature type="non-terminal residue" evidence="8">
    <location>
        <position position="1"/>
    </location>
</feature>
<name>G7YUH5_CLOSI</name>
<protein>
    <submittedName>
        <fullName evidence="8">Sentrin-specific protease 7</fullName>
    </submittedName>
</protein>
<sequence>NAVDEDNDDLIILSEESADCSRASSPPTLSSAAGSKPNPATAPQTQSLQCSLSIETISSSYEDHKVIKPGVHWELLRVVLHHSIRSYLNKPPGTFLFALGFSRSSKSSNGWNFLTYLSSSKFDYKPPGSTDSVTLTQADFDCLAPGGLLNDAIINFYLKYLYFEQLTDVQRQATYLFNCFFYSRLAGVSPTPVVNNCRLPSANPPTANVTTGQNNASGFVGYIPDKARHANVAKWTRRVDLFCKDYIIIPINEASHWFLGLVCYPWMAGMVSYTALYRAAAFDLCQLTNEFLDVDLIKFPNDVDDKTISQEPIERRSDDPKGVAFDRWRRRRLAWLRSRGINAMPCILLFDSLPCQTRVSNLHVIRDYLQVEWDSRRSEQDGPLHFDKDTIRGFSPRVPSQSNLVDCGIYLLHYVEMFFKQPVQSYTKDYFQNEMSSWFSDDTVGQKRADIRTLLARLNERYHAEERTD</sequence>
<dbReference type="GO" id="GO:0005634">
    <property type="term" value="C:nucleus"/>
    <property type="evidence" value="ECO:0007669"/>
    <property type="project" value="TreeGrafter"/>
</dbReference>
<dbReference type="Gene3D" id="3.40.395.10">
    <property type="entry name" value="Adenoviral Proteinase, Chain A"/>
    <property type="match status" value="1"/>
</dbReference>
<evidence type="ECO:0000313" key="8">
    <source>
        <dbReference type="EMBL" id="GAA56605.1"/>
    </source>
</evidence>
<dbReference type="AlphaFoldDB" id="G7YUH5"/>
<evidence type="ECO:0000256" key="2">
    <source>
        <dbReference type="ARBA" id="ARBA00022553"/>
    </source>
</evidence>
<dbReference type="GO" id="GO:0016926">
    <property type="term" value="P:protein desumoylation"/>
    <property type="evidence" value="ECO:0007669"/>
    <property type="project" value="TreeGrafter"/>
</dbReference>
<dbReference type="PANTHER" id="PTHR46896:SF3">
    <property type="entry name" value="FI06413P-RELATED"/>
    <property type="match status" value="1"/>
</dbReference>
<feature type="domain" description="Ubiquitin-like protease family profile" evidence="7">
    <location>
        <begin position="133"/>
        <end position="418"/>
    </location>
</feature>
<keyword evidence="9" id="KW-1185">Reference proteome</keyword>
<comment type="similarity">
    <text evidence="1">Belongs to the peptidase C48 family.</text>
</comment>
<dbReference type="PANTHER" id="PTHR46896">
    <property type="entry name" value="SENTRIN-SPECIFIC PROTEASE"/>
    <property type="match status" value="1"/>
</dbReference>
<feature type="compositionally biased region" description="Polar residues" evidence="6">
    <location>
        <begin position="22"/>
        <end position="33"/>
    </location>
</feature>
<dbReference type="Proteomes" id="UP000008909">
    <property type="component" value="Unassembled WGS sequence"/>
</dbReference>
<gene>
    <name evidence="8" type="ORF">CLF_111202</name>
</gene>
<keyword evidence="5" id="KW-0378">Hydrolase</keyword>
<dbReference type="GO" id="GO:0005737">
    <property type="term" value="C:cytoplasm"/>
    <property type="evidence" value="ECO:0007669"/>
    <property type="project" value="TreeGrafter"/>
</dbReference>
<evidence type="ECO:0000259" key="7">
    <source>
        <dbReference type="PROSITE" id="PS50600"/>
    </source>
</evidence>
<dbReference type="SUPFAM" id="SSF54001">
    <property type="entry name" value="Cysteine proteinases"/>
    <property type="match status" value="1"/>
</dbReference>
<keyword evidence="3 8" id="KW-0645">Protease</keyword>
<keyword evidence="4" id="KW-0833">Ubl conjugation pathway</keyword>
<feature type="region of interest" description="Disordered" evidence="6">
    <location>
        <begin position="15"/>
        <end position="46"/>
    </location>
</feature>
<evidence type="ECO:0000256" key="5">
    <source>
        <dbReference type="ARBA" id="ARBA00022801"/>
    </source>
</evidence>
<evidence type="ECO:0000313" key="9">
    <source>
        <dbReference type="Proteomes" id="UP000008909"/>
    </source>
</evidence>
<keyword evidence="2" id="KW-0597">Phosphoprotein</keyword>
<accession>G7YUH5</accession>
<proteinExistence type="inferred from homology"/>
<dbReference type="EMBL" id="DF144308">
    <property type="protein sequence ID" value="GAA56605.1"/>
    <property type="molecule type" value="Genomic_DNA"/>
</dbReference>